<proteinExistence type="inferred from homology"/>
<dbReference type="GO" id="GO:0047213">
    <property type="term" value="F:anthocyanidin 3-O-glucosyltransferase activity"/>
    <property type="evidence" value="ECO:0007669"/>
    <property type="project" value="UniProtKB-EC"/>
</dbReference>
<keyword evidence="4" id="KW-0808">Transferase</keyword>
<dbReference type="OrthoDB" id="1725779at2759"/>
<name>A0A9Q0FRP7_9ROSI</name>
<sequence>MTPIHSVCVASPHVLIFPFPAQGHVNSMLKLAELLGIAGLNVTFLNSEYNHERLVRYTDIQERFAPYTGLRFRTISDGLPADHPRTGGRVMELFEALKLQSKTHFKDILVGIRPRVTCIIGDGNMGFVVEVASELGIPLIHFRTISACCFWAYFSLPQAIEAGELPIQGHVNSMLKLAQLLGIAGLNVTFLNSEYNHERLVRHTKIQERFAEYPGFHFRTIPDGLPADHPRSGHTATDIFESLGTRSKLIFKDMLVEIRPRSKPIFKETLVEIRPRVTCIIGDGLMGLVVEGHINPMLKLAELLNLSGLNVTFLNSERAHERLVRFADIQSRFNIDSPGFHLKTIPDGLPAELPPNLQFMDLYRAIDVTTRRILKEMLIDRSTPPVSCVIADRILGFVLDVALEVGIPIIVFRTFSACCFWAYFSVPEIIQAKRLPIQGNEDMDRPITKVPGMESFLRFRDLPSFCRSTDMKDPSLQLVIRETQQSTRAQALILNTFEDLEAPILHHIRTKCPKTYTIGPLHLLLNTQLSLKNSQEASSIPQYSNSLWKVDRSCIEWLDRQPSRSVLYVSFGSITILTRDQFLEFWYGIVSSKKRFLWVIRPGSVKKDGNLENFPVELEEATKERGYMVEWAPQEEVLAHNAIGGFFTHSGWNSTLESMVAGVPMICWPFFADQQVNSRFVSEVWKLGLDMKDVCDRKIVEKMVNDLMVERKEELFASATRMAQLARQSLLGIAGLDITFLNSEYNHERLVRHTNIQERFAQYPGFHFRTIPDGLPADHPRSGVALKELFESLNTRVKPILKEMLAEIRPRVTCIIGDGFMGFVVEVASELGIPIISFRTSGACSLGVYLSLPQVIEAGELDIQAELSNLVFNVTFLNSEWTLDRLVCFFFSDIQSRFVHYPGFHLKTIYIYLMIAGNEDMDRPITKVPGMEGFLRYRDLPSFCRSTDMEDPSLQLVLTQTRQSTRAQALIMNTFEDLEGPILNRIRSKYPKTYPIGPLHQLLNTQLSMKKSQESSSIPHYSNSLWKVDRSSIEWLDRQPSSSKKRFLWVIRPDSVKKDGNLEDFPVELEEATKERGYMVEWAPQEEVLAHKAICGFFTHSGWNSNLESIVAGVPMICWPFFGDQQVNSRFVSEVWKVGLDMKDACGRKIVEKMVNDLMVERREELFASATRMAQLARQSLLAIAGLNVTFLNSEHNHERLVRHTNIQERFAQYPGFRFRTIPDGVPADHPRSGAAVLDMFVSIERRSKPIFKDMLVEIRPRVTCIIGDGRMGFVVEVASELGISVIHARCISPCCFWTYFSLPQIIEAGELVIQGNEDMDRPITKVPGMESFLRYRDLPSFCRSTDMEDPCLQLNIKETLSTQGQALILNTFEDLEAPILNHIRTKCPNIYTIGPLHQLLNTKLSMKKSQESSIPHYSNSLWQVDRSCIEWLDRQPSRSVLYISFGSLTILTRDQFLEFWYGIVSSRKRFLWVIRPDSVKKDGDLEDFPVELEEATKERGCMVGWAPQEEVLVHKAIGGFFTHTGWNSTLESIVAGVPMICWPFFADQQLNSRFVSEVWKLGLDMKDVCDRKIVEKMVNDLMVERREELSASATRMAQLARQSVSEEGSSFCNLSRLIEDIRLMSLQAHDHAQNGLASLCYVAGMYCFLS</sequence>
<evidence type="ECO:0000256" key="2">
    <source>
        <dbReference type="ARBA" id="ARBA00009995"/>
    </source>
</evidence>
<dbReference type="InterPro" id="IPR035595">
    <property type="entry name" value="UDP_glycos_trans_CS"/>
</dbReference>
<dbReference type="Pfam" id="PF00201">
    <property type="entry name" value="UDPGT"/>
    <property type="match status" value="3"/>
</dbReference>
<comment type="pathway">
    <text evidence="1">Pigment biosynthesis; anthocyanin biosynthesis.</text>
</comment>
<reference evidence="6" key="1">
    <citation type="submission" date="2022-02" db="EMBL/GenBank/DDBJ databases">
        <authorList>
            <person name="Henning P.M."/>
            <person name="McCubbin A.G."/>
            <person name="Shore J.S."/>
        </authorList>
    </citation>
    <scope>NUCLEOTIDE SEQUENCE</scope>
    <source>
        <strain evidence="6">F60SS</strain>
        <tissue evidence="6">Leaves</tissue>
    </source>
</reference>
<evidence type="ECO:0000256" key="4">
    <source>
        <dbReference type="ARBA" id="ARBA00022679"/>
    </source>
</evidence>
<dbReference type="FunFam" id="3.40.50.2000:FF:000040">
    <property type="entry name" value="UDP-glycosyltransferase 76C1"/>
    <property type="match status" value="2"/>
</dbReference>
<comment type="similarity">
    <text evidence="2">Belongs to the UDP-glycosyltransferase family.</text>
</comment>
<keyword evidence="7" id="KW-1185">Reference proteome</keyword>
<evidence type="ECO:0000256" key="5">
    <source>
        <dbReference type="ARBA" id="ARBA00047606"/>
    </source>
</evidence>
<dbReference type="Proteomes" id="UP001141552">
    <property type="component" value="Unassembled WGS sequence"/>
</dbReference>
<evidence type="ECO:0000256" key="3">
    <source>
        <dbReference type="ARBA" id="ARBA00012585"/>
    </source>
</evidence>
<gene>
    <name evidence="6" type="ORF">Tsubulata_013433</name>
</gene>
<evidence type="ECO:0000313" key="7">
    <source>
        <dbReference type="Proteomes" id="UP001141552"/>
    </source>
</evidence>
<dbReference type="GO" id="GO:0080044">
    <property type="term" value="F:quercetin 7-O-glucosyltransferase activity"/>
    <property type="evidence" value="ECO:0007669"/>
    <property type="project" value="TreeGrafter"/>
</dbReference>
<protein>
    <recommendedName>
        <fullName evidence="3">anthocyanidin 3-O-glucosyltransferase</fullName>
        <ecNumber evidence="3">2.4.1.115</ecNumber>
    </recommendedName>
</protein>
<dbReference type="CDD" id="cd03784">
    <property type="entry name" value="GT1_Gtf-like"/>
    <property type="match status" value="3"/>
</dbReference>
<dbReference type="EMBL" id="JAKUCV010004077">
    <property type="protein sequence ID" value="KAJ4836554.1"/>
    <property type="molecule type" value="Genomic_DNA"/>
</dbReference>
<accession>A0A9Q0FRP7</accession>
<dbReference type="InterPro" id="IPR002213">
    <property type="entry name" value="UDP_glucos_trans"/>
</dbReference>
<dbReference type="Gene3D" id="3.40.50.2000">
    <property type="entry name" value="Glycogen Phosphorylase B"/>
    <property type="match status" value="8"/>
</dbReference>
<evidence type="ECO:0000313" key="6">
    <source>
        <dbReference type="EMBL" id="KAJ4836554.1"/>
    </source>
</evidence>
<comment type="caution">
    <text evidence="6">The sequence shown here is derived from an EMBL/GenBank/DDBJ whole genome shotgun (WGS) entry which is preliminary data.</text>
</comment>
<reference evidence="6" key="2">
    <citation type="journal article" date="2023" name="Plants (Basel)">
        <title>Annotation of the Turnera subulata (Passifloraceae) Draft Genome Reveals the S-Locus Evolved after the Divergence of Turneroideae from Passifloroideae in a Stepwise Manner.</title>
        <authorList>
            <person name="Henning P.M."/>
            <person name="Roalson E.H."/>
            <person name="Mir W."/>
            <person name="McCubbin A.G."/>
            <person name="Shore J.S."/>
        </authorList>
    </citation>
    <scope>NUCLEOTIDE SEQUENCE</scope>
    <source>
        <strain evidence="6">F60SS</strain>
    </source>
</reference>
<dbReference type="PANTHER" id="PTHR11926">
    <property type="entry name" value="GLUCOSYL/GLUCURONOSYL TRANSFERASES"/>
    <property type="match status" value="1"/>
</dbReference>
<comment type="catalytic activity">
    <reaction evidence="5">
        <text>an anthocyanidin + UDP-alpha-D-glucose + H(+) = an anthocyanidin 3-O-beta-D-glucoside + UDP</text>
        <dbReference type="Rhea" id="RHEA:20093"/>
        <dbReference type="ChEBI" id="CHEBI:15378"/>
        <dbReference type="ChEBI" id="CHEBI:16307"/>
        <dbReference type="ChEBI" id="CHEBI:58223"/>
        <dbReference type="ChEBI" id="CHEBI:58885"/>
        <dbReference type="ChEBI" id="CHEBI:143576"/>
        <dbReference type="EC" id="2.4.1.115"/>
    </reaction>
</comment>
<organism evidence="6 7">
    <name type="scientific">Turnera subulata</name>
    <dbReference type="NCBI Taxonomy" id="218843"/>
    <lineage>
        <taxon>Eukaryota</taxon>
        <taxon>Viridiplantae</taxon>
        <taxon>Streptophyta</taxon>
        <taxon>Embryophyta</taxon>
        <taxon>Tracheophyta</taxon>
        <taxon>Spermatophyta</taxon>
        <taxon>Magnoliopsida</taxon>
        <taxon>eudicotyledons</taxon>
        <taxon>Gunneridae</taxon>
        <taxon>Pentapetalae</taxon>
        <taxon>rosids</taxon>
        <taxon>fabids</taxon>
        <taxon>Malpighiales</taxon>
        <taxon>Passifloraceae</taxon>
        <taxon>Turnera</taxon>
    </lineage>
</organism>
<evidence type="ECO:0000256" key="1">
    <source>
        <dbReference type="ARBA" id="ARBA00004935"/>
    </source>
</evidence>
<dbReference type="GO" id="GO:0080043">
    <property type="term" value="F:quercetin 3-O-glucosyltransferase activity"/>
    <property type="evidence" value="ECO:0007669"/>
    <property type="project" value="TreeGrafter"/>
</dbReference>
<dbReference type="PANTHER" id="PTHR11926:SF1392">
    <property type="entry name" value="GLYCOSYLTRANSFERASE"/>
    <property type="match status" value="1"/>
</dbReference>
<dbReference type="EC" id="2.4.1.115" evidence="3"/>
<dbReference type="SUPFAM" id="SSF53756">
    <property type="entry name" value="UDP-Glycosyltransferase/glycogen phosphorylase"/>
    <property type="match status" value="6"/>
</dbReference>
<dbReference type="PROSITE" id="PS00375">
    <property type="entry name" value="UDPGT"/>
    <property type="match status" value="3"/>
</dbReference>